<protein>
    <recommendedName>
        <fullName evidence="7">Eyes absent homolog</fullName>
        <ecNumber evidence="7">3.1.3.48</ecNumber>
    </recommendedName>
</protein>
<evidence type="ECO:0000313" key="9">
    <source>
        <dbReference type="EMBL" id="PKU40832.1"/>
    </source>
</evidence>
<name>A0A2I0U485_LIMLA</name>
<accession>A0A2I0U485</accession>
<dbReference type="GO" id="GO:0045739">
    <property type="term" value="P:positive regulation of DNA repair"/>
    <property type="evidence" value="ECO:0007669"/>
    <property type="project" value="TreeGrafter"/>
</dbReference>
<comment type="similarity">
    <text evidence="1 7">Belongs to the HAD-like hydrolase superfamily. EYA family.</text>
</comment>
<dbReference type="AlphaFoldDB" id="A0A2I0U485"/>
<evidence type="ECO:0000256" key="8">
    <source>
        <dbReference type="SAM" id="MobiDB-lite"/>
    </source>
</evidence>
<evidence type="ECO:0000256" key="2">
    <source>
        <dbReference type="ARBA" id="ARBA00022801"/>
    </source>
</evidence>
<sequence length="456" mass="50666">MSACVDYQWKSQLNYHTASLHMEEINSHSHKQNESFVLGTIILRYSVLEHNATMYTHPQMLCYKPSYYEASYFLCLEQTGQWYKEMLDLVISPSLTVNRECPDRLKLNLSNIYATAPDDIEGKSKQFFRSEFEGESGSSKAAPQCPLHLYSTKHYPHIVTVPSFPTMATYGQTQYSAGIQQPAAYTAYPPPGQPYGIPSYSIKTEDSLSHSPGQSGFLSYGSSFGTPTAGQAPYTYQMHGTTGIYQGANGLTNSAGFGAVHQELKVISLTMSAIDMKRVRLSDGAFTVHQKGEYSTTPAKDIETDRHHRGSDGKVRARSKRSNDPSPTADSEIELDYLLNRQQNYAKTGRFGADTTTSVRIGLMMEEMIFNLADTHLFFNDLEDCDQIHIDDVSSDDNGQDLRPNCVNVLVTTTQLIPALAKVLLYGLGTVFPIENIYSATKTEGSSVLNELYEAV</sequence>
<comment type="catalytic activity">
    <reaction evidence="5 7">
        <text>O-phospho-L-tyrosyl-[protein] + H2O = L-tyrosyl-[protein] + phosphate</text>
        <dbReference type="Rhea" id="RHEA:10684"/>
        <dbReference type="Rhea" id="RHEA-COMP:10136"/>
        <dbReference type="Rhea" id="RHEA-COMP:20101"/>
        <dbReference type="ChEBI" id="CHEBI:15377"/>
        <dbReference type="ChEBI" id="CHEBI:43474"/>
        <dbReference type="ChEBI" id="CHEBI:46858"/>
        <dbReference type="ChEBI" id="CHEBI:61978"/>
        <dbReference type="EC" id="3.1.3.48"/>
    </reaction>
</comment>
<dbReference type="GO" id="GO:0005634">
    <property type="term" value="C:nucleus"/>
    <property type="evidence" value="ECO:0007669"/>
    <property type="project" value="TreeGrafter"/>
</dbReference>
<comment type="cofactor">
    <cofactor evidence="6 7">
        <name>Mg(2+)</name>
        <dbReference type="ChEBI" id="CHEBI:18420"/>
    </cofactor>
    <text evidence="6 7">Binds 1 Mg(2+) ion per subunit.</text>
</comment>
<dbReference type="GO" id="GO:0046872">
    <property type="term" value="F:metal ion binding"/>
    <property type="evidence" value="ECO:0007669"/>
    <property type="project" value="UniProtKB-KW"/>
</dbReference>
<dbReference type="Proteomes" id="UP000233556">
    <property type="component" value="Unassembled WGS sequence"/>
</dbReference>
<proteinExistence type="inferred from homology"/>
<keyword evidence="7" id="KW-0804">Transcription</keyword>
<feature type="region of interest" description="Disordered" evidence="8">
    <location>
        <begin position="292"/>
        <end position="331"/>
    </location>
</feature>
<keyword evidence="10" id="KW-1185">Reference proteome</keyword>
<evidence type="ECO:0000256" key="5">
    <source>
        <dbReference type="ARBA" id="ARBA00051722"/>
    </source>
</evidence>
<evidence type="ECO:0000256" key="7">
    <source>
        <dbReference type="RuleBase" id="RU362036"/>
    </source>
</evidence>
<dbReference type="GO" id="GO:0030154">
    <property type="term" value="P:cell differentiation"/>
    <property type="evidence" value="ECO:0007669"/>
    <property type="project" value="TreeGrafter"/>
</dbReference>
<dbReference type="EMBL" id="KZ506199">
    <property type="protein sequence ID" value="PKU40832.1"/>
    <property type="molecule type" value="Genomic_DNA"/>
</dbReference>
<organism evidence="9 10">
    <name type="scientific">Limosa lapponica baueri</name>
    <dbReference type="NCBI Taxonomy" id="1758121"/>
    <lineage>
        <taxon>Eukaryota</taxon>
        <taxon>Metazoa</taxon>
        <taxon>Chordata</taxon>
        <taxon>Craniata</taxon>
        <taxon>Vertebrata</taxon>
        <taxon>Euteleostomi</taxon>
        <taxon>Archelosauria</taxon>
        <taxon>Archosauria</taxon>
        <taxon>Dinosauria</taxon>
        <taxon>Saurischia</taxon>
        <taxon>Theropoda</taxon>
        <taxon>Coelurosauria</taxon>
        <taxon>Aves</taxon>
        <taxon>Neognathae</taxon>
        <taxon>Neoaves</taxon>
        <taxon>Charadriiformes</taxon>
        <taxon>Scolopacidae</taxon>
        <taxon>Limosa</taxon>
    </lineage>
</organism>
<keyword evidence="2 7" id="KW-0378">Hydrolase</keyword>
<keyword evidence="6 7" id="KW-0479">Metal-binding</keyword>
<evidence type="ECO:0000256" key="4">
    <source>
        <dbReference type="ARBA" id="ARBA00022912"/>
    </source>
</evidence>
<dbReference type="InterPro" id="IPR038102">
    <property type="entry name" value="EYA_dom_sf"/>
</dbReference>
<evidence type="ECO:0000256" key="3">
    <source>
        <dbReference type="ARBA" id="ARBA00022842"/>
    </source>
</evidence>
<dbReference type="PANTHER" id="PTHR10190">
    <property type="entry name" value="EYES ABSENT"/>
    <property type="match status" value="1"/>
</dbReference>
<feature type="binding site" evidence="6">
    <location>
        <position position="336"/>
    </location>
    <ligand>
        <name>Mg(2+)</name>
        <dbReference type="ChEBI" id="CHEBI:18420"/>
    </ligand>
</feature>
<keyword evidence="4 7" id="KW-0904">Protein phosphatase</keyword>
<keyword evidence="3 6" id="KW-0460">Magnesium</keyword>
<evidence type="ECO:0000313" key="10">
    <source>
        <dbReference type="Proteomes" id="UP000233556"/>
    </source>
</evidence>
<dbReference type="InterPro" id="IPR028472">
    <property type="entry name" value="EYA"/>
</dbReference>
<dbReference type="GO" id="GO:2001240">
    <property type="term" value="P:negative regulation of extrinsic apoptotic signaling pathway in absence of ligand"/>
    <property type="evidence" value="ECO:0007669"/>
    <property type="project" value="TreeGrafter"/>
</dbReference>
<dbReference type="EC" id="3.1.3.48" evidence="7"/>
<reference evidence="10" key="1">
    <citation type="submission" date="2017-11" db="EMBL/GenBank/DDBJ databases">
        <authorList>
            <person name="Lima N.C."/>
            <person name="Parody-Merino A.M."/>
            <person name="Battley P.F."/>
            <person name="Fidler A.E."/>
            <person name="Prosdocimi F."/>
        </authorList>
    </citation>
    <scope>NUCLEOTIDE SEQUENCE [LARGE SCALE GENOMIC DNA]</scope>
</reference>
<keyword evidence="7" id="KW-0805">Transcription regulation</keyword>
<dbReference type="PANTHER" id="PTHR10190:SF7">
    <property type="entry name" value="EYES ABSENT HOMOLOG 2"/>
    <property type="match status" value="1"/>
</dbReference>
<feature type="compositionally biased region" description="Basic and acidic residues" evidence="8">
    <location>
        <begin position="300"/>
        <end position="315"/>
    </location>
</feature>
<dbReference type="GO" id="GO:0004725">
    <property type="term" value="F:protein tyrosine phosphatase activity"/>
    <property type="evidence" value="ECO:0007669"/>
    <property type="project" value="UniProtKB-EC"/>
</dbReference>
<reference evidence="10" key="2">
    <citation type="submission" date="2017-12" db="EMBL/GenBank/DDBJ databases">
        <title>Genome sequence of the Bar-tailed Godwit (Limosa lapponica baueri).</title>
        <authorList>
            <person name="Lima N.C.B."/>
            <person name="Parody-Merino A.M."/>
            <person name="Battley P.F."/>
            <person name="Fidler A.E."/>
            <person name="Prosdocimi F."/>
        </authorList>
    </citation>
    <scope>NUCLEOTIDE SEQUENCE [LARGE SCALE GENOMIC DNA]</scope>
</reference>
<gene>
    <name evidence="9" type="ORF">llap_8859</name>
</gene>
<evidence type="ECO:0000256" key="1">
    <source>
        <dbReference type="ARBA" id="ARBA00010501"/>
    </source>
</evidence>
<dbReference type="OrthoDB" id="167668at2759"/>
<evidence type="ECO:0000256" key="6">
    <source>
        <dbReference type="PIRSR" id="PIRSR628472-2"/>
    </source>
</evidence>
<dbReference type="Gene3D" id="3.40.50.12350">
    <property type="match status" value="2"/>
</dbReference>